<evidence type="ECO:0000313" key="1">
    <source>
        <dbReference type="EMBL" id="MFC4011319.1"/>
    </source>
</evidence>
<dbReference type="Gene3D" id="3.30.70.1230">
    <property type="entry name" value="Nucleotide cyclase"/>
    <property type="match status" value="1"/>
</dbReference>
<sequence length="203" mass="22714">MTINTARHWLLAIDVVGYGKGDDQRHRSIQRVLLELLNEAADAAVLHRKRWTIQSTGDGELAIIPLTESERRLVDEFIRHLDRLLTQHNAWHIEAARLRLRVAVHVGVVGPGDNGYTGQAVVQVKRLLECGALRKAVEAAPEANIVLVVSDEIHRGMISQGYTTYRSDDFRRVRVGLKEYRGQAWIHVVAGKATTSGYHQGTS</sequence>
<dbReference type="Proteomes" id="UP001595851">
    <property type="component" value="Unassembled WGS sequence"/>
</dbReference>
<gene>
    <name evidence="1" type="ORF">ACFOY2_29110</name>
</gene>
<keyword evidence="2" id="KW-1185">Reference proteome</keyword>
<protein>
    <recommendedName>
        <fullName evidence="3">Guanylate cyclase domain-containing protein</fullName>
    </recommendedName>
</protein>
<name>A0ABV8GEI6_9ACTN</name>
<dbReference type="EMBL" id="JBHSBI010000015">
    <property type="protein sequence ID" value="MFC4011319.1"/>
    <property type="molecule type" value="Genomic_DNA"/>
</dbReference>
<organism evidence="1 2">
    <name type="scientific">Nonomuraea purpurea</name>
    <dbReference type="NCBI Taxonomy" id="1849276"/>
    <lineage>
        <taxon>Bacteria</taxon>
        <taxon>Bacillati</taxon>
        <taxon>Actinomycetota</taxon>
        <taxon>Actinomycetes</taxon>
        <taxon>Streptosporangiales</taxon>
        <taxon>Streptosporangiaceae</taxon>
        <taxon>Nonomuraea</taxon>
    </lineage>
</organism>
<dbReference type="InterPro" id="IPR029787">
    <property type="entry name" value="Nucleotide_cyclase"/>
</dbReference>
<dbReference type="RefSeq" id="WP_379531271.1">
    <property type="nucleotide sequence ID" value="NZ_JBHSBI010000015.1"/>
</dbReference>
<reference evidence="2" key="1">
    <citation type="journal article" date="2019" name="Int. J. Syst. Evol. Microbiol.">
        <title>The Global Catalogue of Microorganisms (GCM) 10K type strain sequencing project: providing services to taxonomists for standard genome sequencing and annotation.</title>
        <authorList>
            <consortium name="The Broad Institute Genomics Platform"/>
            <consortium name="The Broad Institute Genome Sequencing Center for Infectious Disease"/>
            <person name="Wu L."/>
            <person name="Ma J."/>
        </authorList>
    </citation>
    <scope>NUCLEOTIDE SEQUENCE [LARGE SCALE GENOMIC DNA]</scope>
    <source>
        <strain evidence="2">TBRC 1276</strain>
    </source>
</reference>
<evidence type="ECO:0000313" key="2">
    <source>
        <dbReference type="Proteomes" id="UP001595851"/>
    </source>
</evidence>
<dbReference type="SUPFAM" id="SSF55073">
    <property type="entry name" value="Nucleotide cyclase"/>
    <property type="match status" value="1"/>
</dbReference>
<proteinExistence type="predicted"/>
<accession>A0ABV8GEI6</accession>
<comment type="caution">
    <text evidence="1">The sequence shown here is derived from an EMBL/GenBank/DDBJ whole genome shotgun (WGS) entry which is preliminary data.</text>
</comment>
<evidence type="ECO:0008006" key="3">
    <source>
        <dbReference type="Google" id="ProtNLM"/>
    </source>
</evidence>